<dbReference type="PROSITE" id="PS50022">
    <property type="entry name" value="FA58C_3"/>
    <property type="match status" value="1"/>
</dbReference>
<evidence type="ECO:0000259" key="8">
    <source>
        <dbReference type="PROSITE" id="PS50240"/>
    </source>
</evidence>
<dbReference type="InterPro" id="IPR008979">
    <property type="entry name" value="Galactose-bd-like_sf"/>
</dbReference>
<keyword evidence="4" id="KW-1015">Disulfide bond</keyword>
<dbReference type="CDD" id="cd00057">
    <property type="entry name" value="FA58C"/>
    <property type="match status" value="1"/>
</dbReference>
<dbReference type="Gene3D" id="2.60.120.260">
    <property type="entry name" value="Galactose-binding domain-like"/>
    <property type="match status" value="1"/>
</dbReference>
<dbReference type="InterPro" id="IPR001314">
    <property type="entry name" value="Peptidase_S1A"/>
</dbReference>
<evidence type="ECO:0000313" key="10">
    <source>
        <dbReference type="Proteomes" id="UP000242188"/>
    </source>
</evidence>
<dbReference type="SUPFAM" id="SSF50494">
    <property type="entry name" value="Trypsin-like serine proteases"/>
    <property type="match status" value="1"/>
</dbReference>
<dbReference type="SUPFAM" id="SSF49785">
    <property type="entry name" value="Galactose-binding domain-like"/>
    <property type="match status" value="1"/>
</dbReference>
<feature type="domain" description="Peptidase S1" evidence="8">
    <location>
        <begin position="309"/>
        <end position="571"/>
    </location>
</feature>
<keyword evidence="3 5" id="KW-0720">Serine protease</keyword>
<proteinExistence type="predicted"/>
<dbReference type="EMBL" id="NEDP02076708">
    <property type="protein sequence ID" value="OWF35779.1"/>
    <property type="molecule type" value="Genomic_DNA"/>
</dbReference>
<keyword evidence="10" id="KW-1185">Reference proteome</keyword>
<feature type="region of interest" description="Disordered" evidence="6">
    <location>
        <begin position="573"/>
        <end position="593"/>
    </location>
</feature>
<dbReference type="PRINTS" id="PR00722">
    <property type="entry name" value="CHYMOTRYPSIN"/>
</dbReference>
<dbReference type="Pfam" id="PF00089">
    <property type="entry name" value="Trypsin"/>
    <property type="match status" value="1"/>
</dbReference>
<dbReference type="Proteomes" id="UP000242188">
    <property type="component" value="Unassembled WGS sequence"/>
</dbReference>
<dbReference type="PANTHER" id="PTHR24252:SF7">
    <property type="entry name" value="HYALIN"/>
    <property type="match status" value="1"/>
</dbReference>
<organism evidence="9 10">
    <name type="scientific">Mizuhopecten yessoensis</name>
    <name type="common">Japanese scallop</name>
    <name type="synonym">Patinopecten yessoensis</name>
    <dbReference type="NCBI Taxonomy" id="6573"/>
    <lineage>
        <taxon>Eukaryota</taxon>
        <taxon>Metazoa</taxon>
        <taxon>Spiralia</taxon>
        <taxon>Lophotrochozoa</taxon>
        <taxon>Mollusca</taxon>
        <taxon>Bivalvia</taxon>
        <taxon>Autobranchia</taxon>
        <taxon>Pteriomorphia</taxon>
        <taxon>Pectinida</taxon>
        <taxon>Pectinoidea</taxon>
        <taxon>Pectinidae</taxon>
        <taxon>Mizuhopecten</taxon>
    </lineage>
</organism>
<dbReference type="GO" id="GO:0004252">
    <property type="term" value="F:serine-type endopeptidase activity"/>
    <property type="evidence" value="ECO:0007669"/>
    <property type="project" value="InterPro"/>
</dbReference>
<feature type="compositionally biased region" description="Polar residues" evidence="6">
    <location>
        <begin position="581"/>
        <end position="593"/>
    </location>
</feature>
<evidence type="ECO:0000256" key="2">
    <source>
        <dbReference type="ARBA" id="ARBA00022801"/>
    </source>
</evidence>
<dbReference type="InterPro" id="IPR033116">
    <property type="entry name" value="TRYPSIN_SER"/>
</dbReference>
<gene>
    <name evidence="9" type="ORF">KP79_PYT05182</name>
</gene>
<dbReference type="OrthoDB" id="10059102at2759"/>
<dbReference type="Pfam" id="PF00754">
    <property type="entry name" value="F5_F8_type_C"/>
    <property type="match status" value="1"/>
</dbReference>
<keyword evidence="1 5" id="KW-0645">Protease</keyword>
<dbReference type="PROSITE" id="PS50240">
    <property type="entry name" value="TRYPSIN_DOM"/>
    <property type="match status" value="1"/>
</dbReference>
<evidence type="ECO:0000256" key="5">
    <source>
        <dbReference type="RuleBase" id="RU363034"/>
    </source>
</evidence>
<dbReference type="GO" id="GO:0006508">
    <property type="term" value="P:proteolysis"/>
    <property type="evidence" value="ECO:0007669"/>
    <property type="project" value="UniProtKB-KW"/>
</dbReference>
<evidence type="ECO:0000256" key="3">
    <source>
        <dbReference type="ARBA" id="ARBA00022825"/>
    </source>
</evidence>
<evidence type="ECO:0000256" key="1">
    <source>
        <dbReference type="ARBA" id="ARBA00022670"/>
    </source>
</evidence>
<evidence type="ECO:0000259" key="7">
    <source>
        <dbReference type="PROSITE" id="PS50022"/>
    </source>
</evidence>
<dbReference type="PROSITE" id="PS00135">
    <property type="entry name" value="TRYPSIN_SER"/>
    <property type="match status" value="1"/>
</dbReference>
<evidence type="ECO:0000256" key="6">
    <source>
        <dbReference type="SAM" id="MobiDB-lite"/>
    </source>
</evidence>
<dbReference type="PROSITE" id="PS00134">
    <property type="entry name" value="TRYPSIN_HIS"/>
    <property type="match status" value="1"/>
</dbReference>
<dbReference type="InterPro" id="IPR043504">
    <property type="entry name" value="Peptidase_S1_PA_chymotrypsin"/>
</dbReference>
<dbReference type="STRING" id="6573.A0A210PH20"/>
<dbReference type="PROSITE" id="PS01286">
    <property type="entry name" value="FA58C_2"/>
    <property type="match status" value="1"/>
</dbReference>
<dbReference type="SMART" id="SM00020">
    <property type="entry name" value="Tryp_SPc"/>
    <property type="match status" value="1"/>
</dbReference>
<dbReference type="FunFam" id="2.40.10.10:FF:000003">
    <property type="entry name" value="Transmembrane serine protease 3"/>
    <property type="match status" value="1"/>
</dbReference>
<keyword evidence="2 5" id="KW-0378">Hydrolase</keyword>
<dbReference type="InterPro" id="IPR001254">
    <property type="entry name" value="Trypsin_dom"/>
</dbReference>
<sequence>MSYSAHTHAFLHSLDAALCTTPLGVAENSRSLLPYTLSATEGDAQDVRLNGRRSWYGTTLGPTTFVQVEVESNMLVTGLLVQGDSERHMWVTSLRVNYSVNCRDYFEIEDNGAPKVFAANVDTSSVSTIVFNHVFVAKCVRLIPTERHGNLSALRFELNGCMPSACFKSLNTTASDSGAQLRLAGEKLVSIVRIEPTAIGYSSYRLSYSRTCVNFYDVLEGNHAKVFTSFDGESIDVDLHLRPLRTLCVRVTPFGQASAPVVRLRGCAVTENEGIHVSCGLTHFHNNRYDLHGVLRNLHAGRPLRQKRVVGGIHAAPGEWPWLVSLQFLRYHMFSNSSGFPHLCGASLIHPQWVITAAHCFEDTVWPGLATASNWRVLIGEHNQAGRDGTEQAFNISNIYKRDNFQITWDTPLLQDIALLKLDRPAILSDYVNPVCLNVLTSRFPPGSVCVTAGWGQNTQDGKGVRLPLHAQLPIIPPADCDAKYDALPEGHMMKNFVSIDDSVLCAATESSQTGRDSCQGDSGGPLFCKDGDHWVQAGIVSIGLGCANPDFPGIYTRISSFINWINTTLVQNSDDPDNPDTVNAGYNPQIQK</sequence>
<dbReference type="InterPro" id="IPR018114">
    <property type="entry name" value="TRYPSIN_HIS"/>
</dbReference>
<evidence type="ECO:0000256" key="4">
    <source>
        <dbReference type="ARBA" id="ARBA00023157"/>
    </source>
</evidence>
<dbReference type="InterPro" id="IPR009003">
    <property type="entry name" value="Peptidase_S1_PA"/>
</dbReference>
<protein>
    <submittedName>
        <fullName evidence="9">Tryptase</fullName>
    </submittedName>
</protein>
<comment type="caution">
    <text evidence="9">The sequence shown here is derived from an EMBL/GenBank/DDBJ whole genome shotgun (WGS) entry which is preliminary data.</text>
</comment>
<dbReference type="InterPro" id="IPR000421">
    <property type="entry name" value="FA58C"/>
</dbReference>
<evidence type="ECO:0000313" key="9">
    <source>
        <dbReference type="EMBL" id="OWF35779.1"/>
    </source>
</evidence>
<feature type="domain" description="F5/8 type C" evidence="7">
    <location>
        <begin position="19"/>
        <end position="161"/>
    </location>
</feature>
<dbReference type="AlphaFoldDB" id="A0A210PH20"/>
<dbReference type="CDD" id="cd00190">
    <property type="entry name" value="Tryp_SPc"/>
    <property type="match status" value="1"/>
</dbReference>
<name>A0A210PH20_MIZYE</name>
<accession>A0A210PH20</accession>
<reference evidence="9 10" key="1">
    <citation type="journal article" date="2017" name="Nat. Ecol. Evol.">
        <title>Scallop genome provides insights into evolution of bilaterian karyotype and development.</title>
        <authorList>
            <person name="Wang S."/>
            <person name="Zhang J."/>
            <person name="Jiao W."/>
            <person name="Li J."/>
            <person name="Xun X."/>
            <person name="Sun Y."/>
            <person name="Guo X."/>
            <person name="Huan P."/>
            <person name="Dong B."/>
            <person name="Zhang L."/>
            <person name="Hu X."/>
            <person name="Sun X."/>
            <person name="Wang J."/>
            <person name="Zhao C."/>
            <person name="Wang Y."/>
            <person name="Wang D."/>
            <person name="Huang X."/>
            <person name="Wang R."/>
            <person name="Lv J."/>
            <person name="Li Y."/>
            <person name="Zhang Z."/>
            <person name="Liu B."/>
            <person name="Lu W."/>
            <person name="Hui Y."/>
            <person name="Liang J."/>
            <person name="Zhou Z."/>
            <person name="Hou R."/>
            <person name="Li X."/>
            <person name="Liu Y."/>
            <person name="Li H."/>
            <person name="Ning X."/>
            <person name="Lin Y."/>
            <person name="Zhao L."/>
            <person name="Xing Q."/>
            <person name="Dou J."/>
            <person name="Li Y."/>
            <person name="Mao J."/>
            <person name="Guo H."/>
            <person name="Dou H."/>
            <person name="Li T."/>
            <person name="Mu C."/>
            <person name="Jiang W."/>
            <person name="Fu Q."/>
            <person name="Fu X."/>
            <person name="Miao Y."/>
            <person name="Liu J."/>
            <person name="Yu Q."/>
            <person name="Li R."/>
            <person name="Liao H."/>
            <person name="Li X."/>
            <person name="Kong Y."/>
            <person name="Jiang Z."/>
            <person name="Chourrout D."/>
            <person name="Li R."/>
            <person name="Bao Z."/>
        </authorList>
    </citation>
    <scope>NUCLEOTIDE SEQUENCE [LARGE SCALE GENOMIC DNA]</scope>
    <source>
        <strain evidence="9 10">PY_sf001</strain>
    </source>
</reference>
<dbReference type="Gene3D" id="2.40.10.10">
    <property type="entry name" value="Trypsin-like serine proteases"/>
    <property type="match status" value="1"/>
</dbReference>
<dbReference type="PANTHER" id="PTHR24252">
    <property type="entry name" value="ACROSIN-RELATED"/>
    <property type="match status" value="1"/>
</dbReference>